<evidence type="ECO:0000313" key="5">
    <source>
        <dbReference type="EMBL" id="CDS06167.1"/>
    </source>
</evidence>
<dbReference type="Gene3D" id="1.25.40.90">
    <property type="match status" value="1"/>
</dbReference>
<dbReference type="InterPro" id="IPR001878">
    <property type="entry name" value="Znf_CCHC"/>
</dbReference>
<dbReference type="AlphaFoldDB" id="A0A077WHS1"/>
<organism evidence="5">
    <name type="scientific">Lichtheimia ramosa</name>
    <dbReference type="NCBI Taxonomy" id="688394"/>
    <lineage>
        <taxon>Eukaryota</taxon>
        <taxon>Fungi</taxon>
        <taxon>Fungi incertae sedis</taxon>
        <taxon>Mucoromycota</taxon>
        <taxon>Mucoromycotina</taxon>
        <taxon>Mucoromycetes</taxon>
        <taxon>Mucorales</taxon>
        <taxon>Lichtheimiaceae</taxon>
        <taxon>Lichtheimia</taxon>
    </lineage>
</organism>
<feature type="region of interest" description="Disordered" evidence="2">
    <location>
        <begin position="362"/>
        <end position="540"/>
    </location>
</feature>
<dbReference type="GO" id="GO:0008270">
    <property type="term" value="F:zinc ion binding"/>
    <property type="evidence" value="ECO:0007669"/>
    <property type="project" value="UniProtKB-KW"/>
</dbReference>
<dbReference type="PANTHER" id="PTHR12323:SF0">
    <property type="entry name" value="CALCIUM HOMEOSTASIS ENDOPLASMIC RETICULUM PROTEIN"/>
    <property type="match status" value="1"/>
</dbReference>
<reference evidence="5" key="1">
    <citation type="journal article" date="2014" name="Genome Announc.">
        <title>De novo whole-genome sequence and genome annotation of Lichtheimia ramosa.</title>
        <authorList>
            <person name="Linde J."/>
            <person name="Schwartze V."/>
            <person name="Binder U."/>
            <person name="Lass-Florl C."/>
            <person name="Voigt K."/>
            <person name="Horn F."/>
        </authorList>
    </citation>
    <scope>NUCLEOTIDE SEQUENCE</scope>
    <source>
        <strain evidence="5">JMRC FSU:6197</strain>
    </source>
</reference>
<evidence type="ECO:0000256" key="1">
    <source>
        <dbReference type="PROSITE-ProRule" id="PRU00047"/>
    </source>
</evidence>
<evidence type="ECO:0000259" key="4">
    <source>
        <dbReference type="PROSITE" id="PS51391"/>
    </source>
</evidence>
<feature type="region of interest" description="Disordered" evidence="2">
    <location>
        <begin position="181"/>
        <end position="225"/>
    </location>
</feature>
<feature type="compositionally biased region" description="Basic residues" evidence="2">
    <location>
        <begin position="428"/>
        <end position="440"/>
    </location>
</feature>
<dbReference type="InterPro" id="IPR056721">
    <property type="entry name" value="DUF7819"/>
</dbReference>
<evidence type="ECO:0000256" key="2">
    <source>
        <dbReference type="SAM" id="MobiDB-lite"/>
    </source>
</evidence>
<dbReference type="Pfam" id="PF04818">
    <property type="entry name" value="CID"/>
    <property type="match status" value="1"/>
</dbReference>
<name>A0A077WHS1_9FUNG</name>
<keyword evidence="1" id="KW-0862">Zinc</keyword>
<feature type="compositionally biased region" description="Basic and acidic residues" evidence="2">
    <location>
        <begin position="392"/>
        <end position="405"/>
    </location>
</feature>
<dbReference type="Gene3D" id="4.10.60.10">
    <property type="entry name" value="Zinc finger, CCHC-type"/>
    <property type="match status" value="1"/>
</dbReference>
<evidence type="ECO:0000259" key="3">
    <source>
        <dbReference type="PROSITE" id="PS50158"/>
    </source>
</evidence>
<feature type="compositionally biased region" description="Basic and acidic residues" evidence="2">
    <location>
        <begin position="415"/>
        <end position="427"/>
    </location>
</feature>
<dbReference type="GO" id="GO:0048471">
    <property type="term" value="C:perinuclear region of cytoplasm"/>
    <property type="evidence" value="ECO:0007669"/>
    <property type="project" value="TreeGrafter"/>
</dbReference>
<keyword evidence="1" id="KW-0863">Zinc-finger</keyword>
<evidence type="ECO:0008006" key="6">
    <source>
        <dbReference type="Google" id="ProtNLM"/>
    </source>
</evidence>
<dbReference type="InterPro" id="IPR008942">
    <property type="entry name" value="ENTH_VHS"/>
</dbReference>
<sequence length="564" mass="63378">MRPMLSRPTQPPPPAVVSTAAHGYDRSFMVAASYDHLVRVLHDMDYEGKACQQFQSILDSLMAECSRANIEAGKTWIFDHCRQPIHMEAISDYCVTLSYSKDSFYERLHLVYLMNDVFERRQIGWMKDAMTPRLANLLGQAYHASGTTDDMRAKVDKVLTIWEDKRFLDAGVVNHIRKAVQFAPPPPPPPSSSSQSMHGAPTIRPTSFVGGASHPSSATGAATMGYQGYPPPPPFPGYSVPPPFYAARPMQSRPSLPTQGSPSSTPQPYPAQMAIHPPPPPPQSNMAHIKPSPSSTNIRGETMPPTPTKPYHELPAGLMVDALKLDAAPYCPIDPSDIRSLSNPSATSKGLSQEVEQFYEGLDLKDSTGNFEESIESKLDRSGWEPGYLDTFYEKRDKLQHDQQNKKRRNSSEGQSRRSRDYPDRSPSRGRSHHRRRKRQVLYQDQKIVYISTSVMSKSRSRSPPPSRRRPRSRSPSPYRGGSRSRFGGYGSPQQHQRPSPSSKKEDRHTASYSQTPSDPYDAYRRSNSYNYNRDHRSSGVCFNCSKPGHLARDCPEKTSRYHH</sequence>
<keyword evidence="1" id="KW-0479">Metal-binding</keyword>
<dbReference type="SMART" id="SM00343">
    <property type="entry name" value="ZnF_C2HC"/>
    <property type="match status" value="1"/>
</dbReference>
<dbReference type="SUPFAM" id="SSF57756">
    <property type="entry name" value="Retrovirus zinc finger-like domains"/>
    <property type="match status" value="1"/>
</dbReference>
<dbReference type="GO" id="GO:0003676">
    <property type="term" value="F:nucleic acid binding"/>
    <property type="evidence" value="ECO:0007669"/>
    <property type="project" value="InterPro"/>
</dbReference>
<dbReference type="PROSITE" id="PS50158">
    <property type="entry name" value="ZF_CCHC"/>
    <property type="match status" value="1"/>
</dbReference>
<dbReference type="PANTHER" id="PTHR12323">
    <property type="entry name" value="SR-RELATED CTD ASSOCIATED FACTOR 6"/>
    <property type="match status" value="1"/>
</dbReference>
<protein>
    <recommendedName>
        <fullName evidence="6">CID domain-containing protein</fullName>
    </recommendedName>
</protein>
<gene>
    <name evidence="5" type="ORF">LRAMOSA08695</name>
</gene>
<dbReference type="PROSITE" id="PS51391">
    <property type="entry name" value="CID"/>
    <property type="match status" value="1"/>
</dbReference>
<dbReference type="Pfam" id="PF25127">
    <property type="entry name" value="DUF7819"/>
    <property type="match status" value="1"/>
</dbReference>
<dbReference type="GO" id="GO:0006874">
    <property type="term" value="P:intracellular calcium ion homeostasis"/>
    <property type="evidence" value="ECO:0007669"/>
    <property type="project" value="TreeGrafter"/>
</dbReference>
<dbReference type="EMBL" id="LK023319">
    <property type="protein sequence ID" value="CDS06167.1"/>
    <property type="molecule type" value="Genomic_DNA"/>
</dbReference>
<feature type="domain" description="CID" evidence="4">
    <location>
        <begin position="46"/>
        <end position="184"/>
    </location>
</feature>
<feature type="compositionally biased region" description="Low complexity" evidence="2">
    <location>
        <begin position="474"/>
        <end position="502"/>
    </location>
</feature>
<proteinExistence type="predicted"/>
<feature type="region of interest" description="Disordered" evidence="2">
    <location>
        <begin position="240"/>
        <end position="313"/>
    </location>
</feature>
<dbReference type="Pfam" id="PF00098">
    <property type="entry name" value="zf-CCHC"/>
    <property type="match status" value="1"/>
</dbReference>
<dbReference type="InterPro" id="IPR036875">
    <property type="entry name" value="Znf_CCHC_sf"/>
</dbReference>
<accession>A0A077WHS1</accession>
<feature type="domain" description="CCHC-type" evidence="3">
    <location>
        <begin position="542"/>
        <end position="557"/>
    </location>
</feature>
<dbReference type="InterPro" id="IPR006569">
    <property type="entry name" value="CID_dom"/>
</dbReference>
<feature type="compositionally biased region" description="Low complexity" evidence="2">
    <location>
        <begin position="254"/>
        <end position="266"/>
    </location>
</feature>
<dbReference type="OrthoDB" id="21470at2759"/>